<dbReference type="PANTHER" id="PTHR12135">
    <property type="entry name" value="DNA REPAIR PROTEIN XP-C / RAD4"/>
    <property type="match status" value="1"/>
</dbReference>
<dbReference type="PANTHER" id="PTHR12135:SF0">
    <property type="entry name" value="DNA REPAIR PROTEIN COMPLEMENTING XP-C CELLS"/>
    <property type="match status" value="1"/>
</dbReference>
<evidence type="ECO:0000313" key="10">
    <source>
        <dbReference type="EMBL" id="KAF9448723.1"/>
    </source>
</evidence>
<dbReference type="GO" id="GO:0071942">
    <property type="term" value="C:XPC complex"/>
    <property type="evidence" value="ECO:0007669"/>
    <property type="project" value="TreeGrafter"/>
</dbReference>
<dbReference type="OrthoDB" id="300780at2759"/>
<evidence type="ECO:0000256" key="6">
    <source>
        <dbReference type="SAM" id="MobiDB-lite"/>
    </source>
</evidence>
<name>A0A9P5XCZ7_9AGAR</name>
<evidence type="ECO:0000256" key="1">
    <source>
        <dbReference type="ARBA" id="ARBA00004123"/>
    </source>
</evidence>
<keyword evidence="5" id="KW-0539">Nucleus</keyword>
<dbReference type="InterPro" id="IPR036985">
    <property type="entry name" value="Transglutaminase-like_sf"/>
</dbReference>
<dbReference type="Proteomes" id="UP000807342">
    <property type="component" value="Unassembled WGS sequence"/>
</dbReference>
<feature type="domain" description="Rad4 beta-hairpin" evidence="8">
    <location>
        <begin position="547"/>
        <end position="618"/>
    </location>
</feature>
<proteinExistence type="inferred from homology"/>
<protein>
    <submittedName>
        <fullName evidence="10">Rad4-domain-containing protein</fullName>
    </submittedName>
</protein>
<dbReference type="InterPro" id="IPR018326">
    <property type="entry name" value="Rad4_beta-hairpin_dom1"/>
</dbReference>
<dbReference type="SMART" id="SM01030">
    <property type="entry name" value="BHD_1"/>
    <property type="match status" value="1"/>
</dbReference>
<feature type="compositionally biased region" description="Polar residues" evidence="6">
    <location>
        <begin position="1073"/>
        <end position="1103"/>
    </location>
</feature>
<dbReference type="InterPro" id="IPR038765">
    <property type="entry name" value="Papain-like_cys_pep_sf"/>
</dbReference>
<feature type="region of interest" description="Disordered" evidence="6">
    <location>
        <begin position="905"/>
        <end position="1120"/>
    </location>
</feature>
<evidence type="ECO:0000313" key="11">
    <source>
        <dbReference type="Proteomes" id="UP000807342"/>
    </source>
</evidence>
<comment type="similarity">
    <text evidence="2">Belongs to the XPC family.</text>
</comment>
<dbReference type="InterPro" id="IPR004583">
    <property type="entry name" value="DNA_repair_Rad4"/>
</dbReference>
<dbReference type="InterPro" id="IPR042488">
    <property type="entry name" value="Rad4_BHD3_sf"/>
</dbReference>
<evidence type="ECO:0000259" key="9">
    <source>
        <dbReference type="SMART" id="SM01032"/>
    </source>
</evidence>
<feature type="compositionally biased region" description="Low complexity" evidence="6">
    <location>
        <begin position="918"/>
        <end position="938"/>
    </location>
</feature>
<evidence type="ECO:0000256" key="4">
    <source>
        <dbReference type="ARBA" id="ARBA00023204"/>
    </source>
</evidence>
<dbReference type="Gene3D" id="2.20.20.110">
    <property type="entry name" value="Rad4, beta-hairpin domain BHD1"/>
    <property type="match status" value="1"/>
</dbReference>
<keyword evidence="11" id="KW-1185">Reference proteome</keyword>
<feature type="domain" description="Rad4 beta-hairpin" evidence="7">
    <location>
        <begin position="491"/>
        <end position="545"/>
    </location>
</feature>
<comment type="subcellular location">
    <subcellularLocation>
        <location evidence="1">Nucleus</location>
    </subcellularLocation>
</comment>
<evidence type="ECO:0000256" key="5">
    <source>
        <dbReference type="ARBA" id="ARBA00023242"/>
    </source>
</evidence>
<keyword evidence="4" id="KW-0234">DNA repair</keyword>
<dbReference type="FunFam" id="3.30.70.2460:FF:000001">
    <property type="entry name" value="DNA repair protein Rad4 family"/>
    <property type="match status" value="1"/>
</dbReference>
<feature type="region of interest" description="Disordered" evidence="6">
    <location>
        <begin position="235"/>
        <end position="356"/>
    </location>
</feature>
<dbReference type="SUPFAM" id="SSF54001">
    <property type="entry name" value="Cysteine proteinases"/>
    <property type="match status" value="1"/>
</dbReference>
<dbReference type="GO" id="GO:0006298">
    <property type="term" value="P:mismatch repair"/>
    <property type="evidence" value="ECO:0007669"/>
    <property type="project" value="TreeGrafter"/>
</dbReference>
<dbReference type="GO" id="GO:0006289">
    <property type="term" value="P:nucleotide-excision repair"/>
    <property type="evidence" value="ECO:0007669"/>
    <property type="project" value="InterPro"/>
</dbReference>
<feature type="compositionally biased region" description="Low complexity" evidence="6">
    <location>
        <begin position="967"/>
        <end position="976"/>
    </location>
</feature>
<feature type="region of interest" description="Disordered" evidence="6">
    <location>
        <begin position="742"/>
        <end position="772"/>
    </location>
</feature>
<feature type="compositionally biased region" description="Basic and acidic residues" evidence="6">
    <location>
        <begin position="950"/>
        <end position="966"/>
    </location>
</feature>
<gene>
    <name evidence="10" type="ORF">P691DRAFT_792359</name>
</gene>
<dbReference type="AlphaFoldDB" id="A0A9P5XCZ7"/>
<feature type="compositionally biased region" description="Basic and acidic residues" evidence="6">
    <location>
        <begin position="742"/>
        <end position="758"/>
    </location>
</feature>
<dbReference type="InterPro" id="IPR018325">
    <property type="entry name" value="Rad4/PNGase_transGLS-fold"/>
</dbReference>
<dbReference type="SMART" id="SM01032">
    <property type="entry name" value="BHD_3"/>
    <property type="match status" value="1"/>
</dbReference>
<feature type="compositionally biased region" description="Basic and acidic residues" evidence="6">
    <location>
        <begin position="313"/>
        <end position="322"/>
    </location>
</feature>
<comment type="caution">
    <text evidence="10">The sequence shown here is derived from an EMBL/GenBank/DDBJ whole genome shotgun (WGS) entry which is preliminary data.</text>
</comment>
<sequence length="1136" mass="124374">MTTATLSSNSEDDYDWEEVEVPEVQPKTIEITLHAQPKVEVDKKKKGISHAERLLRIDCHKIHTISLLVNAWVRNRWLNDELLHARLLSICPLKLQNAFAMIHKSRIPDQNLRGRTFESAIRDLTDWWSSSFEIVPEGHLRSRTFHDVEKILERYRVLSNNDDSPNAEMDLEALEEVLEEDAELIRSPKSLMKHVLLARGSRDTSAQLFTALCRALAIPARLVVSIQSVPWQASVGRPKPKYEKKSGKGKGKAKASATDNVTQASEHEGSGEGDMEEVDIPSASGSEYNLKGKSKATNFPGSGQRVGGSSTVDKGKGKEKAKPSIKLRKPRPKGRTLGGASPLPSDTGLLPSDPTTTPPVFWTEVFSKPDGRWLPVDPIRCIINKRKVFDPTPITTNLPPNPARSGGKEENRLLYVLAFEEDSYARDVTRRYAREFGAKVAKMQGGSGAASMGNGGKGRLVWWHRVLSFVHRPYRLHRDDIEDEELETAQMLEGMPTTVGGFKDHPIYVLVRHLKQNETIHPPPPTTPELGKFRGEPVYPRSAVVSLKTAENWMRSEGRTVKAGEQPLKMIKVRAGTVNKLRELEVLKEAGASGKGEPPGEAMQGLYARSQTESYVPDPVIDGVVPKNNFGNIDLYVPSMLPHGAAHIPYKGVAKIARKLGFDFAEAVTGFEFKKRRAFPVIEGVVIAKENEGALLEAFWESERVAEEKARAKREERVIKQWTRLIQGLRIRQRLQEQYGTKTDRVQGNKIIHQKDLKPNSGGGNTGADGADLRAEPDARAQLPSEEVGTEAPGHDDGGFVIGADDVVEAFHLPKFQYVPDLPVMASHSERQSPDVGIGGPTALVKEIEVEEESTGNTLDFITYDLDEEDEMAIETTTDANLASNGNGTLDHPNSIIPKTMAQLAEDAAARQLEQHRGSSGSSPRSSSAQQRSGPQAGDEPANDLDGGGENERANANDKQAEKSDVDVGPGVVAQPGPAPNALAAGDMTRKLRSSSSKPKTTPASASLSAKKATRTATPRRRSTRTAGRKRARKDVSDDEDSDHGGNSDDGDEYDGAVSSKELISPKKRARITKSSAAHMTDNPSASTFNVDIATTGNSSNIPAPTRTLRPRTSKSAGRIEEEKRLEAAYREAISK</sequence>
<evidence type="ECO:0000256" key="3">
    <source>
        <dbReference type="ARBA" id="ARBA00022763"/>
    </source>
</evidence>
<dbReference type="Pfam" id="PF10404">
    <property type="entry name" value="BHD_2"/>
    <property type="match status" value="1"/>
</dbReference>
<feature type="compositionally biased region" description="Basic residues" evidence="6">
    <location>
        <begin position="323"/>
        <end position="334"/>
    </location>
</feature>
<dbReference type="GO" id="GO:0005737">
    <property type="term" value="C:cytoplasm"/>
    <property type="evidence" value="ECO:0007669"/>
    <property type="project" value="TreeGrafter"/>
</dbReference>
<dbReference type="Gene3D" id="3.90.260.10">
    <property type="entry name" value="Transglutaminase-like"/>
    <property type="match status" value="1"/>
</dbReference>
<dbReference type="GO" id="GO:0000111">
    <property type="term" value="C:nucleotide-excision repair factor 2 complex"/>
    <property type="evidence" value="ECO:0007669"/>
    <property type="project" value="TreeGrafter"/>
</dbReference>
<dbReference type="Pfam" id="PF03835">
    <property type="entry name" value="Rad4"/>
    <property type="match status" value="1"/>
</dbReference>
<dbReference type="EMBL" id="MU151152">
    <property type="protein sequence ID" value="KAF9448723.1"/>
    <property type="molecule type" value="Genomic_DNA"/>
</dbReference>
<dbReference type="InterPro" id="IPR018328">
    <property type="entry name" value="Rad4_beta-hairpin_dom3"/>
</dbReference>
<feature type="domain" description="Rad4 beta-hairpin" evidence="9">
    <location>
        <begin position="625"/>
        <end position="699"/>
    </location>
</feature>
<dbReference type="InterPro" id="IPR018327">
    <property type="entry name" value="BHD_2"/>
</dbReference>
<dbReference type="Gene3D" id="3.30.70.2460">
    <property type="entry name" value="Rad4, beta-hairpin domain BHD3"/>
    <property type="match status" value="1"/>
</dbReference>
<evidence type="ECO:0000259" key="7">
    <source>
        <dbReference type="SMART" id="SM01030"/>
    </source>
</evidence>
<dbReference type="GO" id="GO:0003697">
    <property type="term" value="F:single-stranded DNA binding"/>
    <property type="evidence" value="ECO:0007669"/>
    <property type="project" value="TreeGrafter"/>
</dbReference>
<dbReference type="GO" id="GO:0003684">
    <property type="term" value="F:damaged DNA binding"/>
    <property type="evidence" value="ECO:0007669"/>
    <property type="project" value="InterPro"/>
</dbReference>
<keyword evidence="3" id="KW-0227">DNA damage</keyword>
<accession>A0A9P5XCZ7</accession>
<dbReference type="Pfam" id="PF10405">
    <property type="entry name" value="BHD_3"/>
    <property type="match status" value="1"/>
</dbReference>
<organism evidence="10 11">
    <name type="scientific">Macrolepiota fuliginosa MF-IS2</name>
    <dbReference type="NCBI Taxonomy" id="1400762"/>
    <lineage>
        <taxon>Eukaryota</taxon>
        <taxon>Fungi</taxon>
        <taxon>Dikarya</taxon>
        <taxon>Basidiomycota</taxon>
        <taxon>Agaricomycotina</taxon>
        <taxon>Agaricomycetes</taxon>
        <taxon>Agaricomycetidae</taxon>
        <taxon>Agaricales</taxon>
        <taxon>Agaricineae</taxon>
        <taxon>Agaricaceae</taxon>
        <taxon>Macrolepiota</taxon>
    </lineage>
</organism>
<dbReference type="Pfam" id="PF10403">
    <property type="entry name" value="BHD_1"/>
    <property type="match status" value="1"/>
</dbReference>
<evidence type="ECO:0000256" key="2">
    <source>
        <dbReference type="ARBA" id="ARBA00009525"/>
    </source>
</evidence>
<dbReference type="SMART" id="SM01031">
    <property type="entry name" value="BHD_2"/>
    <property type="match status" value="1"/>
</dbReference>
<feature type="compositionally biased region" description="Low complexity" evidence="6">
    <location>
        <begin position="994"/>
        <end position="1011"/>
    </location>
</feature>
<evidence type="ECO:0000259" key="8">
    <source>
        <dbReference type="SMART" id="SM01031"/>
    </source>
</evidence>
<reference evidence="10" key="1">
    <citation type="submission" date="2020-11" db="EMBL/GenBank/DDBJ databases">
        <authorList>
            <consortium name="DOE Joint Genome Institute"/>
            <person name="Ahrendt S."/>
            <person name="Riley R."/>
            <person name="Andreopoulos W."/>
            <person name="Labutti K."/>
            <person name="Pangilinan J."/>
            <person name="Ruiz-Duenas F.J."/>
            <person name="Barrasa J.M."/>
            <person name="Sanchez-Garcia M."/>
            <person name="Camarero S."/>
            <person name="Miyauchi S."/>
            <person name="Serrano A."/>
            <person name="Linde D."/>
            <person name="Babiker R."/>
            <person name="Drula E."/>
            <person name="Ayuso-Fernandez I."/>
            <person name="Pacheco R."/>
            <person name="Padilla G."/>
            <person name="Ferreira P."/>
            <person name="Barriuso J."/>
            <person name="Kellner H."/>
            <person name="Castanera R."/>
            <person name="Alfaro M."/>
            <person name="Ramirez L."/>
            <person name="Pisabarro A.G."/>
            <person name="Kuo A."/>
            <person name="Tritt A."/>
            <person name="Lipzen A."/>
            <person name="He G."/>
            <person name="Yan M."/>
            <person name="Ng V."/>
            <person name="Cullen D."/>
            <person name="Martin F."/>
            <person name="Rosso M.-N."/>
            <person name="Henrissat B."/>
            <person name="Hibbett D."/>
            <person name="Martinez A.T."/>
            <person name="Grigoriev I.V."/>
        </authorList>
    </citation>
    <scope>NUCLEOTIDE SEQUENCE</scope>
    <source>
        <strain evidence="10">MF-IS2</strain>
    </source>
</reference>
<feature type="compositionally biased region" description="Basic residues" evidence="6">
    <location>
        <begin position="1012"/>
        <end position="1033"/>
    </location>
</feature>
<feature type="compositionally biased region" description="Polar residues" evidence="6">
    <location>
        <begin position="295"/>
        <end position="312"/>
    </location>
</feature>